<evidence type="ECO:0000313" key="2">
    <source>
        <dbReference type="Proteomes" id="UP001269400"/>
    </source>
</evidence>
<name>A0AAX6NDW8_PRIAR</name>
<dbReference type="Proteomes" id="UP001269400">
    <property type="component" value="Unassembled WGS sequence"/>
</dbReference>
<sequence length="58" mass="6862">MQEKSFLKKDILKIVDVLKHQKKNMPGCNSYKDAWENYMNPLIKKQATLEEVMKHIGK</sequence>
<proteinExistence type="predicted"/>
<accession>A0AAX6NDW8</accession>
<dbReference type="AlphaFoldDB" id="A0AAX6NDW8"/>
<protein>
    <submittedName>
        <fullName evidence="1">Uncharacterized protein</fullName>
    </submittedName>
</protein>
<comment type="caution">
    <text evidence="1">The sequence shown here is derived from an EMBL/GenBank/DDBJ whole genome shotgun (WGS) entry which is preliminary data.</text>
</comment>
<reference evidence="1" key="1">
    <citation type="journal article" date="2022" name="J Environ Chem Eng">
        <title>Biodegradation of petroleum oil using a constructed nonpathogenic and heavy metal-tolerant bacterial consortium isolated from marine sponges.</title>
        <authorList>
            <person name="Dechsakulwatana C."/>
            <person name="Rungsihiranrut A."/>
            <person name="Muangchinda C."/>
            <person name="Ningthoujam R."/>
            <person name="Klankeo P."/>
            <person name="Pinyakong O."/>
        </authorList>
    </citation>
    <scope>NUCLEOTIDE SEQUENCE</scope>
    <source>
        <strain evidence="1">TL01-2</strain>
    </source>
</reference>
<reference evidence="1" key="2">
    <citation type="submission" date="2022-12" db="EMBL/GenBank/DDBJ databases">
        <authorList>
            <person name="Dechsakulwatana C."/>
            <person name="Rungsihiranrut A."/>
            <person name="Muangchinda C."/>
            <person name="Ningthoujam R."/>
            <person name="Klankeo P."/>
            <person name="Pinyakong O."/>
        </authorList>
    </citation>
    <scope>NUCLEOTIDE SEQUENCE</scope>
    <source>
        <strain evidence="1">TL01-2</strain>
    </source>
</reference>
<dbReference type="EMBL" id="JAPTGD010000002">
    <property type="protein sequence ID" value="MDU9694113.1"/>
    <property type="molecule type" value="Genomic_DNA"/>
</dbReference>
<organism evidence="1 2">
    <name type="scientific">Priestia aryabhattai</name>
    <name type="common">Bacillus aryabhattai</name>
    <dbReference type="NCBI Taxonomy" id="412384"/>
    <lineage>
        <taxon>Bacteria</taxon>
        <taxon>Bacillati</taxon>
        <taxon>Bacillota</taxon>
        <taxon>Bacilli</taxon>
        <taxon>Bacillales</taxon>
        <taxon>Bacillaceae</taxon>
        <taxon>Priestia</taxon>
    </lineage>
</organism>
<dbReference type="RefSeq" id="WP_316911326.1">
    <property type="nucleotide sequence ID" value="NZ_JAPTGD010000002.1"/>
</dbReference>
<gene>
    <name evidence="1" type="ORF">O0Q50_23295</name>
</gene>
<evidence type="ECO:0000313" key="1">
    <source>
        <dbReference type="EMBL" id="MDU9694113.1"/>
    </source>
</evidence>